<gene>
    <name evidence="2" type="ORF">Celaphus_00015365</name>
</gene>
<feature type="compositionally biased region" description="Basic and acidic residues" evidence="1">
    <location>
        <begin position="36"/>
        <end position="49"/>
    </location>
</feature>
<keyword evidence="3" id="KW-1185">Reference proteome</keyword>
<evidence type="ECO:0000256" key="1">
    <source>
        <dbReference type="SAM" id="MobiDB-lite"/>
    </source>
</evidence>
<organism evidence="2 3">
    <name type="scientific">Cervus elaphus hippelaphus</name>
    <name type="common">European red deer</name>
    <dbReference type="NCBI Taxonomy" id="46360"/>
    <lineage>
        <taxon>Eukaryota</taxon>
        <taxon>Metazoa</taxon>
        <taxon>Chordata</taxon>
        <taxon>Craniata</taxon>
        <taxon>Vertebrata</taxon>
        <taxon>Euteleostomi</taxon>
        <taxon>Mammalia</taxon>
        <taxon>Eutheria</taxon>
        <taxon>Laurasiatheria</taxon>
        <taxon>Artiodactyla</taxon>
        <taxon>Ruminantia</taxon>
        <taxon>Pecora</taxon>
        <taxon>Cervidae</taxon>
        <taxon>Cervinae</taxon>
        <taxon>Cervus</taxon>
    </lineage>
</organism>
<feature type="compositionally biased region" description="Pro residues" evidence="1">
    <location>
        <begin position="19"/>
        <end position="31"/>
    </location>
</feature>
<reference evidence="2 3" key="1">
    <citation type="journal article" date="2018" name="Mol. Genet. Genomics">
        <title>The red deer Cervus elaphus genome CerEla1.0: sequencing, annotating, genes, and chromosomes.</title>
        <authorList>
            <person name="Bana N.A."/>
            <person name="Nyiri A."/>
            <person name="Nagy J."/>
            <person name="Frank K."/>
            <person name="Nagy T."/>
            <person name="Steger V."/>
            <person name="Schiller M."/>
            <person name="Lakatos P."/>
            <person name="Sugar L."/>
            <person name="Horn P."/>
            <person name="Barta E."/>
            <person name="Orosz L."/>
        </authorList>
    </citation>
    <scope>NUCLEOTIDE SEQUENCE [LARGE SCALE GENOMIC DNA]</scope>
    <source>
        <strain evidence="2">Hungarian</strain>
    </source>
</reference>
<dbReference type="AlphaFoldDB" id="A0A212CSF4"/>
<sequence length="164" mass="17748">MRPLHQRWRAGLDCPAPFLQPLPPAPGPEPPSEQCNVKEGRSLQGRRPDAQLPESTDLTQAIYMLLLAFSPPYLINKVFLSSAACGELRVNWARPGKASQKLGCPPEPRRAAAGLLNSPEKHLGPVLRPRPCWPLYLSAPKNIPGMAHGFTSPSALSLAETSGC</sequence>
<accession>A0A212CSF4</accession>
<proteinExistence type="predicted"/>
<name>A0A212CSF4_CEREH</name>
<dbReference type="EMBL" id="MKHE01000013">
    <property type="protein sequence ID" value="OWK08774.1"/>
    <property type="molecule type" value="Genomic_DNA"/>
</dbReference>
<dbReference type="Proteomes" id="UP000242450">
    <property type="component" value="Chromosome 13"/>
</dbReference>
<comment type="caution">
    <text evidence="2">The sequence shown here is derived from an EMBL/GenBank/DDBJ whole genome shotgun (WGS) entry which is preliminary data.</text>
</comment>
<evidence type="ECO:0000313" key="3">
    <source>
        <dbReference type="Proteomes" id="UP000242450"/>
    </source>
</evidence>
<feature type="region of interest" description="Disordered" evidence="1">
    <location>
        <begin position="19"/>
        <end position="53"/>
    </location>
</feature>
<evidence type="ECO:0000313" key="2">
    <source>
        <dbReference type="EMBL" id="OWK08774.1"/>
    </source>
</evidence>
<feature type="non-terminal residue" evidence="2">
    <location>
        <position position="164"/>
    </location>
</feature>
<protein>
    <submittedName>
        <fullName evidence="2">Uncharacterized protein</fullName>
    </submittedName>
</protein>